<evidence type="ECO:0000313" key="3">
    <source>
        <dbReference type="Proteomes" id="UP000654075"/>
    </source>
</evidence>
<dbReference type="EMBL" id="CAJNNV010033245">
    <property type="protein sequence ID" value="CAE8643020.1"/>
    <property type="molecule type" value="Genomic_DNA"/>
</dbReference>
<keyword evidence="3" id="KW-1185">Reference proteome</keyword>
<accession>A0A813HXY6</accession>
<gene>
    <name evidence="2" type="ORF">PGLA1383_LOCUS57400</name>
</gene>
<proteinExistence type="predicted"/>
<feature type="non-terminal residue" evidence="2">
    <location>
        <position position="1"/>
    </location>
</feature>
<evidence type="ECO:0000256" key="1">
    <source>
        <dbReference type="ARBA" id="ARBA00022737"/>
    </source>
</evidence>
<sequence length="281" mass="28717">ARALSSVLLRASSDKCTASGREITGEGAGAAESGLSSLRQATAQAFAQLVHGESEEEKLQVAKIAMEGLESCLADEDAAVRCSAVLALGSLIAEAALPQGDSDGSPEVRSAAAGALGACAGAAMALGQLGAAGSAHAALTICLTDEIYQVSEAALWALGQFGAAGALHVVPCLTSERWEARKAAVIVLGQLPPDGAQPHAFHFALRLGDAVLDVRKAAAEALLRLPMESLPPRAVALAALGPHDREELRHLAQQALGKLEAPRSLWVAGLVSWLVGYCCCC</sequence>
<dbReference type="Pfam" id="PF02985">
    <property type="entry name" value="HEAT"/>
    <property type="match status" value="1"/>
</dbReference>
<evidence type="ECO:0000313" key="2">
    <source>
        <dbReference type="EMBL" id="CAE8643020.1"/>
    </source>
</evidence>
<dbReference type="Proteomes" id="UP000654075">
    <property type="component" value="Unassembled WGS sequence"/>
</dbReference>
<protein>
    <submittedName>
        <fullName evidence="2">Uncharacterized protein</fullName>
    </submittedName>
</protein>
<dbReference type="InterPro" id="IPR000357">
    <property type="entry name" value="HEAT"/>
</dbReference>
<dbReference type="InterPro" id="IPR011989">
    <property type="entry name" value="ARM-like"/>
</dbReference>
<comment type="caution">
    <text evidence="2">The sequence shown here is derived from an EMBL/GenBank/DDBJ whole genome shotgun (WGS) entry which is preliminary data.</text>
</comment>
<dbReference type="InterPro" id="IPR016024">
    <property type="entry name" value="ARM-type_fold"/>
</dbReference>
<dbReference type="SUPFAM" id="SSF48371">
    <property type="entry name" value="ARM repeat"/>
    <property type="match status" value="1"/>
</dbReference>
<organism evidence="2 3">
    <name type="scientific">Polarella glacialis</name>
    <name type="common">Dinoflagellate</name>
    <dbReference type="NCBI Taxonomy" id="89957"/>
    <lineage>
        <taxon>Eukaryota</taxon>
        <taxon>Sar</taxon>
        <taxon>Alveolata</taxon>
        <taxon>Dinophyceae</taxon>
        <taxon>Suessiales</taxon>
        <taxon>Suessiaceae</taxon>
        <taxon>Polarella</taxon>
    </lineage>
</organism>
<dbReference type="Gene3D" id="1.25.10.10">
    <property type="entry name" value="Leucine-rich Repeat Variant"/>
    <property type="match status" value="2"/>
</dbReference>
<reference evidence="2" key="1">
    <citation type="submission" date="2021-02" db="EMBL/GenBank/DDBJ databases">
        <authorList>
            <person name="Dougan E. K."/>
            <person name="Rhodes N."/>
            <person name="Thang M."/>
            <person name="Chan C."/>
        </authorList>
    </citation>
    <scope>NUCLEOTIDE SEQUENCE</scope>
</reference>
<keyword evidence="1" id="KW-0677">Repeat</keyword>
<name>A0A813HXY6_POLGL</name>
<dbReference type="AlphaFoldDB" id="A0A813HXY6"/>